<dbReference type="AlphaFoldDB" id="A0A382UX97"/>
<reference evidence="2" key="1">
    <citation type="submission" date="2018-05" db="EMBL/GenBank/DDBJ databases">
        <authorList>
            <person name="Lanie J.A."/>
            <person name="Ng W.-L."/>
            <person name="Kazmierczak K.M."/>
            <person name="Andrzejewski T.M."/>
            <person name="Davidsen T.M."/>
            <person name="Wayne K.J."/>
            <person name="Tettelin H."/>
            <person name="Glass J.I."/>
            <person name="Rusch D."/>
            <person name="Podicherti R."/>
            <person name="Tsui H.-C.T."/>
            <person name="Winkler M.E."/>
        </authorList>
    </citation>
    <scope>NUCLEOTIDE SEQUENCE</scope>
</reference>
<protein>
    <recommendedName>
        <fullName evidence="1">DUF1570 domain-containing protein</fullName>
    </recommendedName>
</protein>
<gene>
    <name evidence="2" type="ORF">METZ01_LOCUS391219</name>
</gene>
<accession>A0A382UX97</accession>
<dbReference type="EMBL" id="UINC01147193">
    <property type="protein sequence ID" value="SVD38365.1"/>
    <property type="molecule type" value="Genomic_DNA"/>
</dbReference>
<dbReference type="InterPro" id="IPR011464">
    <property type="entry name" value="DUF1570"/>
</dbReference>
<evidence type="ECO:0000313" key="2">
    <source>
        <dbReference type="EMBL" id="SVD38365.1"/>
    </source>
</evidence>
<feature type="non-terminal residue" evidence="2">
    <location>
        <position position="290"/>
    </location>
</feature>
<feature type="domain" description="DUF1570" evidence="1">
    <location>
        <begin position="105"/>
        <end position="193"/>
    </location>
</feature>
<name>A0A382UX97_9ZZZZ</name>
<sequence>TNDGQGFLEKTGDQIETIYDSLAKVFEIPKPFPWTTRIFLDGQAEGVLDYSYNPDLLGYYVPFLQMIRIDSRAAASNLVSDLDQVLLHEIAHHFLVNELPGISGKCWLNEGLAGNIEVGVIEKDRAESPLLNPVLLKIAQREITENENRPLLTDLLQSDWTDFHNEETREMNYALSWSIVYHLLTREFPATLSLKERINRIHFMDKTEISALESGWRKNILGLDLVAELSRLARLAVPEKKMTSAWAIKELCKVRGADVRRSLGALVKLFGNRCPQVREEAYISFLRLIA</sequence>
<feature type="non-terminal residue" evidence="2">
    <location>
        <position position="1"/>
    </location>
</feature>
<organism evidence="2">
    <name type="scientific">marine metagenome</name>
    <dbReference type="NCBI Taxonomy" id="408172"/>
    <lineage>
        <taxon>unclassified sequences</taxon>
        <taxon>metagenomes</taxon>
        <taxon>ecological metagenomes</taxon>
    </lineage>
</organism>
<dbReference type="Pfam" id="PF07607">
    <property type="entry name" value="DUF1570"/>
    <property type="match status" value="1"/>
</dbReference>
<evidence type="ECO:0000259" key="1">
    <source>
        <dbReference type="Pfam" id="PF07607"/>
    </source>
</evidence>
<proteinExistence type="predicted"/>